<keyword evidence="4" id="KW-0574">Periplasm</keyword>
<name>A0A432XQG3_9GAMM</name>
<dbReference type="Gene3D" id="3.30.200.100">
    <property type="entry name" value="MucB/RseB, C-terminal domain"/>
    <property type="match status" value="1"/>
</dbReference>
<evidence type="ECO:0008006" key="10">
    <source>
        <dbReference type="Google" id="ProtNLM"/>
    </source>
</evidence>
<protein>
    <recommendedName>
        <fullName evidence="10">Negative regulator of sigma E activity</fullName>
    </recommendedName>
</protein>
<dbReference type="InterPro" id="IPR033436">
    <property type="entry name" value="MucB/RseB_C"/>
</dbReference>
<comment type="subcellular location">
    <subcellularLocation>
        <location evidence="1">Periplasm</location>
    </subcellularLocation>
</comment>
<evidence type="ECO:0000256" key="1">
    <source>
        <dbReference type="ARBA" id="ARBA00004418"/>
    </source>
</evidence>
<dbReference type="Pfam" id="PF03888">
    <property type="entry name" value="MucB_RseB"/>
    <property type="match status" value="1"/>
</dbReference>
<dbReference type="InterPro" id="IPR005588">
    <property type="entry name" value="MucB_RseB"/>
</dbReference>
<dbReference type="PANTHER" id="PTHR38782">
    <property type="match status" value="1"/>
</dbReference>
<dbReference type="GO" id="GO:0032885">
    <property type="term" value="P:regulation of polysaccharide biosynthetic process"/>
    <property type="evidence" value="ECO:0007669"/>
    <property type="project" value="TreeGrafter"/>
</dbReference>
<evidence type="ECO:0000256" key="5">
    <source>
        <dbReference type="SAM" id="SignalP"/>
    </source>
</evidence>
<feature type="chain" id="PRO_5019109277" description="Negative regulator of sigma E activity" evidence="5">
    <location>
        <begin position="46"/>
        <end position="356"/>
    </location>
</feature>
<evidence type="ECO:0000256" key="3">
    <source>
        <dbReference type="ARBA" id="ARBA00022729"/>
    </source>
</evidence>
<accession>A0A432XQG3</accession>
<evidence type="ECO:0000313" key="8">
    <source>
        <dbReference type="EMBL" id="RUO50940.1"/>
    </source>
</evidence>
<keyword evidence="3 5" id="KW-0732">Signal</keyword>
<evidence type="ECO:0000259" key="7">
    <source>
        <dbReference type="Pfam" id="PF17188"/>
    </source>
</evidence>
<dbReference type="InterPro" id="IPR033434">
    <property type="entry name" value="MucB/RseB_N"/>
</dbReference>
<feature type="domain" description="MucB/RseB C-terminal" evidence="7">
    <location>
        <begin position="261"/>
        <end position="351"/>
    </location>
</feature>
<evidence type="ECO:0000313" key="9">
    <source>
        <dbReference type="Proteomes" id="UP000286678"/>
    </source>
</evidence>
<proteinExistence type="inferred from homology"/>
<evidence type="ECO:0000256" key="2">
    <source>
        <dbReference type="ARBA" id="ARBA00008150"/>
    </source>
</evidence>
<evidence type="ECO:0000259" key="6">
    <source>
        <dbReference type="Pfam" id="PF03888"/>
    </source>
</evidence>
<dbReference type="PANTHER" id="PTHR38782:SF1">
    <property type="entry name" value="SIGMA-E FACTOR REGULATORY PROTEIN RSEB"/>
    <property type="match status" value="1"/>
</dbReference>
<sequence length="356" mass="40045">MNKRNNKQQIPKLKQHRNSVCRMTTNFWSSSLVGLLLTFAAPLYAQQQSPANLPAAPTSVSAAEQRFNEMSQALRELNFEATLVRVSGDRLEPMQWLHGTFADGLEAELIVMLNGPDRRIVRLGQETSYYSQLVEQSYSLTTDVTYGLLPAAFYQDFAALKPHYQVSAADRGVRVVGRETKFVRVLSRDNDRYHYGLWIDNDSGMLLKMQMTTPQGEILEQLQVTHFYETETVPISLSDVRGVQRPPRLLDSRNRQAPQFGAQPQWLPDGFTLQRSNHRLLAQTRLATDHFLYSDGLTEFSLYVAEGDVQSLPNLGVQGPESIYNVQLQGLAITAVGKLPLSTLQRIADSVVLSTE</sequence>
<dbReference type="PIRSF" id="PIRSF005427">
    <property type="entry name" value="RseB"/>
    <property type="match status" value="1"/>
</dbReference>
<dbReference type="InterPro" id="IPR038484">
    <property type="entry name" value="MucB/RseB_C_sf"/>
</dbReference>
<dbReference type="GO" id="GO:0030288">
    <property type="term" value="C:outer membrane-bounded periplasmic space"/>
    <property type="evidence" value="ECO:0007669"/>
    <property type="project" value="TreeGrafter"/>
</dbReference>
<dbReference type="OrthoDB" id="7067274at2"/>
<evidence type="ECO:0000256" key="4">
    <source>
        <dbReference type="ARBA" id="ARBA00022764"/>
    </source>
</evidence>
<feature type="domain" description="MucB/RseB N-terminal" evidence="6">
    <location>
        <begin position="63"/>
        <end position="233"/>
    </location>
</feature>
<comment type="caution">
    <text evidence="8">The sequence shown here is derived from an EMBL/GenBank/DDBJ whole genome shotgun (WGS) entry which is preliminary data.</text>
</comment>
<feature type="signal peptide" evidence="5">
    <location>
        <begin position="1"/>
        <end position="45"/>
    </location>
</feature>
<comment type="similarity">
    <text evidence="2">Belongs to the RseB family.</text>
</comment>
<dbReference type="CDD" id="cd16327">
    <property type="entry name" value="RseB"/>
    <property type="match status" value="1"/>
</dbReference>
<keyword evidence="9" id="KW-1185">Reference proteome</keyword>
<organism evidence="8 9">
    <name type="scientific">Pseudidiomarina aquimaris</name>
    <dbReference type="NCBI Taxonomy" id="641841"/>
    <lineage>
        <taxon>Bacteria</taxon>
        <taxon>Pseudomonadati</taxon>
        <taxon>Pseudomonadota</taxon>
        <taxon>Gammaproteobacteria</taxon>
        <taxon>Alteromonadales</taxon>
        <taxon>Idiomarinaceae</taxon>
        <taxon>Pseudidiomarina</taxon>
    </lineage>
</organism>
<gene>
    <name evidence="8" type="ORF">CWE21_02265</name>
</gene>
<dbReference type="AlphaFoldDB" id="A0A432XQG3"/>
<dbReference type="Gene3D" id="2.50.20.10">
    <property type="entry name" value="Lipoprotein localisation LolA/LolB/LppX"/>
    <property type="match status" value="1"/>
</dbReference>
<dbReference type="Pfam" id="PF17188">
    <property type="entry name" value="MucB_RseB_C"/>
    <property type="match status" value="1"/>
</dbReference>
<dbReference type="Proteomes" id="UP000286678">
    <property type="component" value="Unassembled WGS sequence"/>
</dbReference>
<dbReference type="GO" id="GO:0045152">
    <property type="term" value="F:antisigma factor binding"/>
    <property type="evidence" value="ECO:0007669"/>
    <property type="project" value="TreeGrafter"/>
</dbReference>
<reference evidence="9" key="1">
    <citation type="journal article" date="2018" name="Front. Microbiol.">
        <title>Genome-Based Analysis Reveals the Taxonomy and Diversity of the Family Idiomarinaceae.</title>
        <authorList>
            <person name="Liu Y."/>
            <person name="Lai Q."/>
            <person name="Shao Z."/>
        </authorList>
    </citation>
    <scope>NUCLEOTIDE SEQUENCE [LARGE SCALE GENOMIC DNA]</scope>
    <source>
        <strain evidence="9">SW15</strain>
    </source>
</reference>
<dbReference type="EMBL" id="PIPT01000001">
    <property type="protein sequence ID" value="RUO50940.1"/>
    <property type="molecule type" value="Genomic_DNA"/>
</dbReference>